<feature type="compositionally biased region" description="Polar residues" evidence="1">
    <location>
        <begin position="1"/>
        <end position="21"/>
    </location>
</feature>
<sequence>MNESITSPSRSAPRSGITPTATALRLPQVMSPTAAARDPATPSTRTLAQSMRARHVTASEELAFIVERNRATHEMASETKAAVKYVTTENGMMEEILREKHRMLTNNDLAVIVGSVMHSKDGALNSSILAARRPPDMKCRKLALGAHAMLSRTPTPDPGAALARVAGASVESSSMQRMSPAQRLRASAGTADSPARISLAEHQLPGQRPPSNRIPTGRVNFEVLTSQQQVELRKTEESRRTYDRMINEFVSKQQGLSDRFADIL</sequence>
<protein>
    <submittedName>
        <fullName evidence="2">Uncharacterized protein</fullName>
    </submittedName>
</protein>
<organism evidence="2">
    <name type="scientific">Neobodo designis</name>
    <name type="common">Flagellated protozoan</name>
    <name type="synonym">Bodo designis</name>
    <dbReference type="NCBI Taxonomy" id="312471"/>
    <lineage>
        <taxon>Eukaryota</taxon>
        <taxon>Discoba</taxon>
        <taxon>Euglenozoa</taxon>
        <taxon>Kinetoplastea</taxon>
        <taxon>Metakinetoplastina</taxon>
        <taxon>Neobodonida</taxon>
        <taxon>Neobodo</taxon>
    </lineage>
</organism>
<feature type="region of interest" description="Disordered" evidence="1">
    <location>
        <begin position="169"/>
        <end position="193"/>
    </location>
</feature>
<evidence type="ECO:0000313" key="2">
    <source>
        <dbReference type="EMBL" id="CAD9120594.1"/>
    </source>
</evidence>
<accession>A0A7S1Q7K2</accession>
<proteinExistence type="predicted"/>
<feature type="compositionally biased region" description="Polar residues" evidence="1">
    <location>
        <begin position="170"/>
        <end position="179"/>
    </location>
</feature>
<dbReference type="AlphaFoldDB" id="A0A7S1Q7K2"/>
<feature type="region of interest" description="Disordered" evidence="1">
    <location>
        <begin position="1"/>
        <end position="42"/>
    </location>
</feature>
<name>A0A7S1Q7K2_NEODS</name>
<gene>
    <name evidence="2" type="ORF">NDES1114_LOCUS17136</name>
</gene>
<dbReference type="EMBL" id="HBGF01025915">
    <property type="protein sequence ID" value="CAD9120594.1"/>
    <property type="molecule type" value="Transcribed_RNA"/>
</dbReference>
<evidence type="ECO:0000256" key="1">
    <source>
        <dbReference type="SAM" id="MobiDB-lite"/>
    </source>
</evidence>
<reference evidence="2" key="1">
    <citation type="submission" date="2021-01" db="EMBL/GenBank/DDBJ databases">
        <authorList>
            <person name="Corre E."/>
            <person name="Pelletier E."/>
            <person name="Niang G."/>
            <person name="Scheremetjew M."/>
            <person name="Finn R."/>
            <person name="Kale V."/>
            <person name="Holt S."/>
            <person name="Cochrane G."/>
            <person name="Meng A."/>
            <person name="Brown T."/>
            <person name="Cohen L."/>
        </authorList>
    </citation>
    <scope>NUCLEOTIDE SEQUENCE</scope>
    <source>
        <strain evidence="2">CCAP 1951/1</strain>
    </source>
</reference>